<dbReference type="EMBL" id="GHWJ01009011">
    <property type="protein sequence ID" value="NOV41748.1"/>
    <property type="molecule type" value="Transcribed_RNA"/>
</dbReference>
<name>A0A6M2D8Y3_RHIMP</name>
<organism evidence="2">
    <name type="scientific">Rhipicephalus microplus</name>
    <name type="common">Cattle tick</name>
    <name type="synonym">Boophilus microplus</name>
    <dbReference type="NCBI Taxonomy" id="6941"/>
    <lineage>
        <taxon>Eukaryota</taxon>
        <taxon>Metazoa</taxon>
        <taxon>Ecdysozoa</taxon>
        <taxon>Arthropoda</taxon>
        <taxon>Chelicerata</taxon>
        <taxon>Arachnida</taxon>
        <taxon>Acari</taxon>
        <taxon>Parasitiformes</taxon>
        <taxon>Ixodida</taxon>
        <taxon>Ixodoidea</taxon>
        <taxon>Ixodidae</taxon>
        <taxon>Rhipicephalinae</taxon>
        <taxon>Rhipicephalus</taxon>
        <taxon>Boophilus</taxon>
    </lineage>
</organism>
<dbReference type="VEuPathDB" id="VectorBase:LOC119180011"/>
<dbReference type="AlphaFoldDB" id="A0A6M2D8Y3"/>
<dbReference type="KEGG" id="rmp:119180011"/>
<feature type="compositionally biased region" description="Polar residues" evidence="1">
    <location>
        <begin position="160"/>
        <end position="169"/>
    </location>
</feature>
<reference evidence="2" key="1">
    <citation type="submission" date="2019-09" db="EMBL/GenBank/DDBJ databases">
        <title>Organ-specific transcriptomic study of the physiology of the cattle tick, Rhipicephalus microplus.</title>
        <authorList>
            <person name="Tirloni L."/>
            <person name="Braz G."/>
            <person name="Gandara A.C.P."/>
            <person name="Sabadin G.A."/>
            <person name="da Silva R.M."/>
            <person name="Guizzo M.G."/>
            <person name="Machado J.A."/>
            <person name="Costa E.P."/>
            <person name="Gomes H.F."/>
            <person name="Moraes J."/>
            <person name="Mota M.B.S."/>
            <person name="Mesquita R.D."/>
            <person name="Alvarenga P.H."/>
            <person name="Alves F."/>
            <person name="Seixas A."/>
            <person name="da Fonseca R.N."/>
            <person name="Fogaca A."/>
            <person name="Logullo C."/>
            <person name="Tanaka A."/>
            <person name="Daffre S."/>
            <person name="Termignoni C."/>
            <person name="Vaz I.S.Jr."/>
            <person name="Oliveira P.L."/>
            <person name="Ribeiro J.M."/>
        </authorList>
    </citation>
    <scope>NUCLEOTIDE SEQUENCE</scope>
    <source>
        <strain evidence="2">Porto Alegre</strain>
    </source>
</reference>
<dbReference type="OMA" id="DPESSKW"/>
<proteinExistence type="predicted"/>
<protein>
    <submittedName>
        <fullName evidence="2">Protein ovary overexpressed</fullName>
    </submittedName>
</protein>
<dbReference type="OrthoDB" id="6496524at2759"/>
<dbReference type="RefSeq" id="XP_037287034.1">
    <property type="nucleotide sequence ID" value="XM_037431137.1"/>
</dbReference>
<feature type="region of interest" description="Disordered" evidence="1">
    <location>
        <begin position="92"/>
        <end position="183"/>
    </location>
</feature>
<accession>A0A6M2D8Y3</accession>
<evidence type="ECO:0000313" key="2">
    <source>
        <dbReference type="EMBL" id="NOV41748.1"/>
    </source>
</evidence>
<sequence length="328" mass="36475">MESDPESSKWKPVFTRLMAILQNVQAQVDAERQSLDAMNEFYRQFNSLPAAEETKEDQASTPQMDVAQAKQTLLDYLEKADTVLVKARSLRQADGGDGTSKNKRHSTKITNPSTVASKKIDDRQPDKPQVVTRTTVPKQGARSRSRSVVTVRKVAIARNQPRSTSQSRSQKQHRQPSPPKKSDKIAYREMLSSVEVQAQLREFSALVDEARKCAASNAECPERAQFLALYGSGETAADGKSSKNELSPVLTSPTFPSLEELRREFDAYIEKKCASLDKFVLDVCAESVVPLLESTTCPDKEYAAVVQAFYGIICNKGRRLPAFVKPDQ</sequence>
<evidence type="ECO:0000256" key="1">
    <source>
        <dbReference type="SAM" id="MobiDB-lite"/>
    </source>
</evidence>